<proteinExistence type="inferred from homology"/>
<evidence type="ECO:0000256" key="12">
    <source>
        <dbReference type="ARBA" id="ARBA00023136"/>
    </source>
</evidence>
<dbReference type="GO" id="GO:0030497">
    <property type="term" value="P:fatty acid elongation"/>
    <property type="evidence" value="ECO:0007669"/>
    <property type="project" value="TreeGrafter"/>
</dbReference>
<keyword evidence="13 16" id="KW-0275">Fatty acid biosynthesis</keyword>
<keyword evidence="5 16" id="KW-0444">Lipid biosynthesis</keyword>
<comment type="function">
    <text evidence="16">Catalyzes the third of the four reactions of the long-chain fatty acids elongation cycle. This endoplasmic reticulum-bound enzymatic process, allows the addition of two carbons to the chain of long- and very long-chain fatty acids/VLCFAs per cycle. This enzyme catalyzes the dehydration of the 3-hydroxyacyl-CoA intermediate into trans-2,3-enoyl-CoA, within each cycle of fatty acid elongation. Thereby, it participates to the production of VLCFAs of different chain lengths that are involved in multiple biological processes as precursors of membrane lipids and lipid mediators.</text>
</comment>
<evidence type="ECO:0000313" key="19">
    <source>
        <dbReference type="Proteomes" id="UP001497497"/>
    </source>
</evidence>
<comment type="similarity">
    <text evidence="3 16">Belongs to the very long-chain fatty acids dehydratase HACD family.</text>
</comment>
<keyword evidence="19" id="KW-1185">Reference proteome</keyword>
<name>A0AAV2GXX5_LYMST</name>
<dbReference type="Pfam" id="PF04969">
    <property type="entry name" value="CS"/>
    <property type="match status" value="1"/>
</dbReference>
<feature type="domain" description="CS" evidence="17">
    <location>
        <begin position="4"/>
        <end position="94"/>
    </location>
</feature>
<dbReference type="GO" id="GO:0030148">
    <property type="term" value="P:sphingolipid biosynthetic process"/>
    <property type="evidence" value="ECO:0007669"/>
    <property type="project" value="TreeGrafter"/>
</dbReference>
<evidence type="ECO:0000256" key="10">
    <source>
        <dbReference type="ARBA" id="ARBA00023054"/>
    </source>
</evidence>
<keyword evidence="9 16" id="KW-1133">Transmembrane helix</keyword>
<keyword evidence="12 16" id="KW-0472">Membrane</keyword>
<keyword evidence="10" id="KW-0175">Coiled coil</keyword>
<feature type="transmembrane region" description="Helical" evidence="16">
    <location>
        <begin position="155"/>
        <end position="175"/>
    </location>
</feature>
<keyword evidence="6 16" id="KW-0812">Transmembrane</keyword>
<evidence type="ECO:0000256" key="3">
    <source>
        <dbReference type="ARBA" id="ARBA00007811"/>
    </source>
</evidence>
<evidence type="ECO:0000256" key="9">
    <source>
        <dbReference type="ARBA" id="ARBA00022989"/>
    </source>
</evidence>
<dbReference type="InterPro" id="IPR007052">
    <property type="entry name" value="CS_dom"/>
</dbReference>
<evidence type="ECO:0000256" key="2">
    <source>
        <dbReference type="ARBA" id="ARBA00005194"/>
    </source>
</evidence>
<sequence>MATKLSPFVYWGQSIENISLKVDLRNVENVEVTLTKEGLDFSAQGLGVKGINLYSFHLDFYLPVDPEKSKYRTTDLAVEFQIEKTAAETWPRLTEQRIKLPWLKIDFDKFPLDDDSEEEREVDKIQNSELFNKMAADMEDNKESSEMPSPSQTYLFIYNLFQFVGYSYVFINLVYNYVKYGDSAKQAAFEGTGTQLMICQAISVLEILHSLFGLVKSNILVSLLQVMGRNFILFILVLQEPRLQISPLCWYLFFVWTFVEVIRYPFYMFQLVNFEIKYLTWLRYNIWIVLYPLGIVIEATIVFQSIGYFSETGFFSVALPNCSNFAFYFPYFLMMYLVALCFGSTNNLKYMYIQRKKQLSGVKVQSSKAKSS</sequence>
<feature type="transmembrane region" description="Helical" evidence="16">
    <location>
        <begin position="326"/>
        <end position="348"/>
    </location>
</feature>
<comment type="caution">
    <text evidence="18">The sequence shown here is derived from an EMBL/GenBank/DDBJ whole genome shotgun (WGS) entry which is preliminary data.</text>
</comment>
<dbReference type="SUPFAM" id="SSF49764">
    <property type="entry name" value="HSP20-like chaperones"/>
    <property type="match status" value="1"/>
</dbReference>
<dbReference type="FunFam" id="2.60.40.790:FF:000013">
    <property type="entry name" value="Very-long-chain (3R)-3-hydroxyacyl-CoA dehydratase"/>
    <property type="match status" value="1"/>
</dbReference>
<dbReference type="EMBL" id="CAXITT010000001">
    <property type="protein sequence ID" value="CAL1525936.1"/>
    <property type="molecule type" value="Genomic_DNA"/>
</dbReference>
<gene>
    <name evidence="18" type="ORF">GSLYS_00000113001</name>
</gene>
<reference evidence="18 19" key="1">
    <citation type="submission" date="2024-04" db="EMBL/GenBank/DDBJ databases">
        <authorList>
            <consortium name="Genoscope - CEA"/>
            <person name="William W."/>
        </authorList>
    </citation>
    <scope>NUCLEOTIDE SEQUENCE [LARGE SCALE GENOMIC DNA]</scope>
</reference>
<organism evidence="18 19">
    <name type="scientific">Lymnaea stagnalis</name>
    <name type="common">Great pond snail</name>
    <name type="synonym">Helix stagnalis</name>
    <dbReference type="NCBI Taxonomy" id="6523"/>
    <lineage>
        <taxon>Eukaryota</taxon>
        <taxon>Metazoa</taxon>
        <taxon>Spiralia</taxon>
        <taxon>Lophotrochozoa</taxon>
        <taxon>Mollusca</taxon>
        <taxon>Gastropoda</taxon>
        <taxon>Heterobranchia</taxon>
        <taxon>Euthyneura</taxon>
        <taxon>Panpulmonata</taxon>
        <taxon>Hygrophila</taxon>
        <taxon>Lymnaeoidea</taxon>
        <taxon>Lymnaeidae</taxon>
        <taxon>Lymnaea</taxon>
    </lineage>
</organism>
<evidence type="ECO:0000256" key="8">
    <source>
        <dbReference type="ARBA" id="ARBA00022832"/>
    </source>
</evidence>
<dbReference type="InterPro" id="IPR008978">
    <property type="entry name" value="HSP20-like_chaperone"/>
</dbReference>
<dbReference type="GO" id="GO:0102158">
    <property type="term" value="F:very-long-chain (3R)-3-hydroxyacyl-CoA dehydratase activity"/>
    <property type="evidence" value="ECO:0007669"/>
    <property type="project" value="UniProtKB-EC"/>
</dbReference>
<evidence type="ECO:0000256" key="15">
    <source>
        <dbReference type="ARBA" id="ARBA00025733"/>
    </source>
</evidence>
<evidence type="ECO:0000256" key="13">
    <source>
        <dbReference type="ARBA" id="ARBA00023160"/>
    </source>
</evidence>
<accession>A0AAV2GXX5</accession>
<comment type="pathway">
    <text evidence="2 16">Lipid metabolism; fatty acid biosynthesis.</text>
</comment>
<feature type="transmembrane region" description="Helical" evidence="16">
    <location>
        <begin position="250"/>
        <end position="272"/>
    </location>
</feature>
<evidence type="ECO:0000256" key="16">
    <source>
        <dbReference type="RuleBase" id="RU363109"/>
    </source>
</evidence>
<feature type="transmembrane region" description="Helical" evidence="16">
    <location>
        <begin position="219"/>
        <end position="238"/>
    </location>
</feature>
<feature type="transmembrane region" description="Helical" evidence="16">
    <location>
        <begin position="284"/>
        <end position="306"/>
    </location>
</feature>
<dbReference type="EC" id="4.2.1.134" evidence="4 16"/>
<evidence type="ECO:0000313" key="18">
    <source>
        <dbReference type="EMBL" id="CAL1525936.1"/>
    </source>
</evidence>
<comment type="subcellular location">
    <subcellularLocation>
        <location evidence="1 16">Endoplasmic reticulum membrane</location>
        <topology evidence="1 16">Multi-pass membrane protein</topology>
    </subcellularLocation>
</comment>
<evidence type="ECO:0000256" key="7">
    <source>
        <dbReference type="ARBA" id="ARBA00022824"/>
    </source>
</evidence>
<evidence type="ECO:0000256" key="1">
    <source>
        <dbReference type="ARBA" id="ARBA00004477"/>
    </source>
</evidence>
<dbReference type="GO" id="GO:0042761">
    <property type="term" value="P:very long-chain fatty acid biosynthetic process"/>
    <property type="evidence" value="ECO:0007669"/>
    <property type="project" value="TreeGrafter"/>
</dbReference>
<dbReference type="InterPro" id="IPR007482">
    <property type="entry name" value="Tyr_Pase-like_PTPLA"/>
</dbReference>
<keyword evidence="14 16" id="KW-0456">Lyase</keyword>
<protein>
    <recommendedName>
        <fullName evidence="4 16">Very-long-chain (3R)-3-hydroxyacyl-CoA dehydratase</fullName>
        <ecNumber evidence="4 16">4.2.1.134</ecNumber>
    </recommendedName>
</protein>
<dbReference type="PANTHER" id="PTHR11035">
    <property type="entry name" value="VERY-LONG-CHAIN (3R)-3-HYDROXYACYL-COA DEHYDRATASE"/>
    <property type="match status" value="1"/>
</dbReference>
<keyword evidence="7 16" id="KW-0256">Endoplasmic reticulum</keyword>
<keyword evidence="8 16" id="KW-0276">Fatty acid metabolism</keyword>
<feature type="transmembrane region" description="Helical" evidence="16">
    <location>
        <begin position="195"/>
        <end position="212"/>
    </location>
</feature>
<comment type="catalytic activity">
    <reaction evidence="16">
        <text>a very-long-chain (3R)-3-hydroxyacyl-CoA = a very-long-chain (2E)-enoyl-CoA + H2O</text>
        <dbReference type="Rhea" id="RHEA:45812"/>
        <dbReference type="ChEBI" id="CHEBI:15377"/>
        <dbReference type="ChEBI" id="CHEBI:83728"/>
        <dbReference type="ChEBI" id="CHEBI:85440"/>
        <dbReference type="EC" id="4.2.1.134"/>
    </reaction>
</comment>
<evidence type="ECO:0000256" key="14">
    <source>
        <dbReference type="ARBA" id="ARBA00023239"/>
    </source>
</evidence>
<dbReference type="CDD" id="cd06465">
    <property type="entry name" value="p23_hB-ind1_like"/>
    <property type="match status" value="1"/>
</dbReference>
<dbReference type="Pfam" id="PF04387">
    <property type="entry name" value="PTPLA"/>
    <property type="match status" value="1"/>
</dbReference>
<comment type="similarity">
    <text evidence="15">Belongs to the p23/wos2 family.</text>
</comment>
<dbReference type="Proteomes" id="UP001497497">
    <property type="component" value="Unassembled WGS sequence"/>
</dbReference>
<evidence type="ECO:0000256" key="5">
    <source>
        <dbReference type="ARBA" id="ARBA00022516"/>
    </source>
</evidence>
<dbReference type="PROSITE" id="PS51203">
    <property type="entry name" value="CS"/>
    <property type="match status" value="1"/>
</dbReference>
<evidence type="ECO:0000256" key="4">
    <source>
        <dbReference type="ARBA" id="ARBA00013122"/>
    </source>
</evidence>
<evidence type="ECO:0000256" key="11">
    <source>
        <dbReference type="ARBA" id="ARBA00023098"/>
    </source>
</evidence>
<dbReference type="Gene3D" id="2.60.40.790">
    <property type="match status" value="1"/>
</dbReference>
<keyword evidence="11 16" id="KW-0443">Lipid metabolism</keyword>
<dbReference type="AlphaFoldDB" id="A0AAV2GXX5"/>
<evidence type="ECO:0000256" key="6">
    <source>
        <dbReference type="ARBA" id="ARBA00022692"/>
    </source>
</evidence>
<evidence type="ECO:0000259" key="17">
    <source>
        <dbReference type="PROSITE" id="PS51203"/>
    </source>
</evidence>
<dbReference type="GO" id="GO:0005789">
    <property type="term" value="C:endoplasmic reticulum membrane"/>
    <property type="evidence" value="ECO:0007669"/>
    <property type="project" value="UniProtKB-SubCell"/>
</dbReference>
<dbReference type="PANTHER" id="PTHR11035:SF35">
    <property type="entry name" value="VERY-LONG-CHAIN (3R)-3-HYDROXYACYL-COA DEHYDRATASE"/>
    <property type="match status" value="1"/>
</dbReference>